<evidence type="ECO:0000256" key="4">
    <source>
        <dbReference type="ARBA" id="ARBA00022898"/>
    </source>
</evidence>
<protein>
    <recommendedName>
        <fullName evidence="8">L-seryl-tRNA(Sec) selenium transferase</fullName>
        <ecNumber evidence="8">2.9.1.1</ecNumber>
    </recommendedName>
    <alternativeName>
        <fullName evidence="8">Selenocysteine synthase</fullName>
        <shortName evidence="8">Sec synthase</shortName>
    </alternativeName>
    <alternativeName>
        <fullName evidence="8">Selenocysteinyl-tRNA(Sec) synthase</fullName>
    </alternativeName>
</protein>
<evidence type="ECO:0000256" key="9">
    <source>
        <dbReference type="PIRSR" id="PIRSR618319-50"/>
    </source>
</evidence>
<dbReference type="SUPFAM" id="SSF53383">
    <property type="entry name" value="PLP-dependent transferases"/>
    <property type="match status" value="1"/>
</dbReference>
<dbReference type="Pfam" id="PF03841">
    <property type="entry name" value="SelA"/>
    <property type="match status" value="1"/>
</dbReference>
<evidence type="ECO:0000256" key="7">
    <source>
        <dbReference type="ARBA" id="ARBA00044507"/>
    </source>
</evidence>
<dbReference type="GO" id="GO:0001717">
    <property type="term" value="P:conversion of seryl-tRNAsec to selenocys-tRNAsec"/>
    <property type="evidence" value="ECO:0007669"/>
    <property type="project" value="UniProtKB-UniRule"/>
</dbReference>
<dbReference type="Gene3D" id="3.40.640.10">
    <property type="entry name" value="Type I PLP-dependent aspartate aminotransferase-like (Major domain)"/>
    <property type="match status" value="1"/>
</dbReference>
<evidence type="ECO:0000256" key="8">
    <source>
        <dbReference type="HAMAP-Rule" id="MF_00423"/>
    </source>
</evidence>
<dbReference type="PANTHER" id="PTHR32328:SF0">
    <property type="entry name" value="L-SERYL-TRNA(SEC) SELENIUM TRANSFERASE"/>
    <property type="match status" value="1"/>
</dbReference>
<dbReference type="PANTHER" id="PTHR32328">
    <property type="entry name" value="L-SERYL-TRNA(SEC) SELENIUM TRANSFERASE"/>
    <property type="match status" value="1"/>
</dbReference>
<keyword evidence="3 8" id="KW-0808">Transferase</keyword>
<keyword evidence="2 8" id="KW-0963">Cytoplasm</keyword>
<evidence type="ECO:0000256" key="6">
    <source>
        <dbReference type="ARBA" id="ARBA00023266"/>
    </source>
</evidence>
<name>A0A7G1I5J1_MYCKA</name>
<proteinExistence type="inferred from homology"/>
<dbReference type="InterPro" id="IPR004534">
    <property type="entry name" value="SelA_trans"/>
</dbReference>
<dbReference type="Proteomes" id="UP000516380">
    <property type="component" value="Chromosome"/>
</dbReference>
<dbReference type="HAMAP" id="MF_00423">
    <property type="entry name" value="SelA"/>
    <property type="match status" value="1"/>
</dbReference>
<evidence type="ECO:0000256" key="3">
    <source>
        <dbReference type="ARBA" id="ARBA00022679"/>
    </source>
</evidence>
<organism evidence="10 11">
    <name type="scientific">Mycobacterium kansasii</name>
    <dbReference type="NCBI Taxonomy" id="1768"/>
    <lineage>
        <taxon>Bacteria</taxon>
        <taxon>Bacillati</taxon>
        <taxon>Actinomycetota</taxon>
        <taxon>Actinomycetes</taxon>
        <taxon>Mycobacteriales</taxon>
        <taxon>Mycobacteriaceae</taxon>
        <taxon>Mycobacterium</taxon>
    </lineage>
</organism>
<dbReference type="GO" id="GO:0001514">
    <property type="term" value="P:selenocysteine incorporation"/>
    <property type="evidence" value="ECO:0007669"/>
    <property type="project" value="UniProtKB-UniRule"/>
</dbReference>
<evidence type="ECO:0000256" key="5">
    <source>
        <dbReference type="ARBA" id="ARBA00022917"/>
    </source>
</evidence>
<keyword evidence="5 8" id="KW-0648">Protein biosynthesis</keyword>
<evidence type="ECO:0000256" key="2">
    <source>
        <dbReference type="ARBA" id="ARBA00022490"/>
    </source>
</evidence>
<dbReference type="AlphaFoldDB" id="A0A7G1I5J1"/>
<dbReference type="NCBIfam" id="TIGR00474">
    <property type="entry name" value="selA"/>
    <property type="match status" value="1"/>
</dbReference>
<dbReference type="InterPro" id="IPR018319">
    <property type="entry name" value="SelA-like"/>
</dbReference>
<sequence>MLSRGELVEIGDGFRIPELLASTGARLREVGTTNRTSLRDYAEAIGPDTGFVLKVHPSNFCVTGFTSAVSVAELAQLDAPLVVDIGSGLLAPHPVLPDEPDATTTLRDGANLVTASGDKLLGGPQAGLLFGDAELIERLRRHPAARALRVDKLTLAALEATVAGPPPPVAQALAADVTQRTRAERLAEQLPGAEAVDCVAAVGGGGAPGVRLPSAGLSLPESYAAKLRTGSPPIVGRVEGGRCLLDLRTVAPEEDDLLLAAVRACSS</sequence>
<keyword evidence="6 8" id="KW-0711">Selenium</keyword>
<reference evidence="10 11" key="1">
    <citation type="submission" date="2020-07" db="EMBL/GenBank/DDBJ databases">
        <title>Mycobacterium kansasii (former subtype) with zoonotic potential isolated from diseased indoor pet cat, Japan.</title>
        <authorList>
            <person name="Fukano H."/>
            <person name="Terazono T."/>
            <person name="Hoshino Y."/>
        </authorList>
    </citation>
    <scope>NUCLEOTIDE SEQUENCE [LARGE SCALE GENOMIC DNA]</scope>
    <source>
        <strain evidence="10 11">Kuro-I</strain>
    </source>
</reference>
<gene>
    <name evidence="8" type="primary">selA</name>
    <name evidence="10" type="ORF">NIIDMKKI_00050</name>
</gene>
<feature type="modified residue" description="N6-(pyridoxal phosphate)lysine" evidence="8 9">
    <location>
        <position position="119"/>
    </location>
</feature>
<comment type="pathway">
    <text evidence="8">Aminoacyl-tRNA biosynthesis; selenocysteinyl-tRNA(Sec) biosynthesis; selenocysteinyl-tRNA(Sec) from L-seryl-tRNA(Sec) (bacterial route): step 1/1.</text>
</comment>
<evidence type="ECO:0000313" key="11">
    <source>
        <dbReference type="Proteomes" id="UP000516380"/>
    </source>
</evidence>
<comment type="similarity">
    <text evidence="7 8">Belongs to the SelA family.</text>
</comment>
<dbReference type="UniPathway" id="UPA00906">
    <property type="reaction ID" value="UER00896"/>
</dbReference>
<evidence type="ECO:0000313" key="10">
    <source>
        <dbReference type="EMBL" id="BCI84799.1"/>
    </source>
</evidence>
<dbReference type="GO" id="GO:0004125">
    <property type="term" value="F:L-seryl-tRNA(Sec) selenium transferase activity"/>
    <property type="evidence" value="ECO:0007669"/>
    <property type="project" value="UniProtKB-UniRule"/>
</dbReference>
<keyword evidence="11" id="KW-1185">Reference proteome</keyword>
<dbReference type="InterPro" id="IPR015424">
    <property type="entry name" value="PyrdxlP-dep_Trfase"/>
</dbReference>
<dbReference type="Gene3D" id="3.90.1150.180">
    <property type="match status" value="1"/>
</dbReference>
<comment type="catalytic activity">
    <reaction evidence="8">
        <text>L-seryl-tRNA(Sec) + selenophosphate + H(+) = L-selenocysteinyl-tRNA(Sec) + phosphate</text>
        <dbReference type="Rhea" id="RHEA:22728"/>
        <dbReference type="Rhea" id="RHEA-COMP:9742"/>
        <dbReference type="Rhea" id="RHEA-COMP:9743"/>
        <dbReference type="ChEBI" id="CHEBI:15378"/>
        <dbReference type="ChEBI" id="CHEBI:16144"/>
        <dbReference type="ChEBI" id="CHEBI:43474"/>
        <dbReference type="ChEBI" id="CHEBI:78533"/>
        <dbReference type="ChEBI" id="CHEBI:78573"/>
        <dbReference type="EC" id="2.9.1.1"/>
    </reaction>
</comment>
<dbReference type="InterPro" id="IPR015421">
    <property type="entry name" value="PyrdxlP-dep_Trfase_major"/>
</dbReference>
<dbReference type="EC" id="2.9.1.1" evidence="8"/>
<dbReference type="EMBL" id="AP023343">
    <property type="protein sequence ID" value="BCI84799.1"/>
    <property type="molecule type" value="Genomic_DNA"/>
</dbReference>
<comment type="subcellular location">
    <subcellularLocation>
        <location evidence="8">Cytoplasm</location>
    </subcellularLocation>
</comment>
<accession>A0A7G1I5J1</accession>
<keyword evidence="4 8" id="KW-0663">Pyridoxal phosphate</keyword>
<comment type="cofactor">
    <cofactor evidence="1 8 9">
        <name>pyridoxal 5'-phosphate</name>
        <dbReference type="ChEBI" id="CHEBI:597326"/>
    </cofactor>
</comment>
<dbReference type="GO" id="GO:0005737">
    <property type="term" value="C:cytoplasm"/>
    <property type="evidence" value="ECO:0007669"/>
    <property type="project" value="UniProtKB-SubCell"/>
</dbReference>
<comment type="function">
    <text evidence="8">Converts seryl-tRNA(Sec) to selenocysteinyl-tRNA(Sec) required for selenoprotein biosynthesis.</text>
</comment>
<evidence type="ECO:0000256" key="1">
    <source>
        <dbReference type="ARBA" id="ARBA00001933"/>
    </source>
</evidence>